<dbReference type="InterPro" id="IPR007214">
    <property type="entry name" value="YbaK/aa-tRNA-synth-assoc-dom"/>
</dbReference>
<feature type="domain" description="YbaK/aminoacyl-tRNA synthetase-associated" evidence="1">
    <location>
        <begin position="41"/>
        <end position="157"/>
    </location>
</feature>
<name>A0A4V2F3P4_9BURK</name>
<protein>
    <submittedName>
        <fullName evidence="2">Prolyl-tRNA editing enzyme YbaK/EbsC (Cys-tRNA(Pro) deacylase)</fullName>
    </submittedName>
</protein>
<comment type="caution">
    <text evidence="2">The sequence shown here is derived from an EMBL/GenBank/DDBJ whole genome shotgun (WGS) entry which is preliminary data.</text>
</comment>
<keyword evidence="3" id="KW-1185">Reference proteome</keyword>
<proteinExistence type="predicted"/>
<dbReference type="Gene3D" id="3.90.960.10">
    <property type="entry name" value="YbaK/aminoacyl-tRNA synthetase-associated domain"/>
    <property type="match status" value="1"/>
</dbReference>
<dbReference type="CDD" id="cd04333">
    <property type="entry name" value="ProX_deacylase"/>
    <property type="match status" value="1"/>
</dbReference>
<dbReference type="AlphaFoldDB" id="A0A4V2F3P4"/>
<dbReference type="SUPFAM" id="SSF55826">
    <property type="entry name" value="YbaK/ProRS associated domain"/>
    <property type="match status" value="1"/>
</dbReference>
<accession>A0A4V2F3P4</accession>
<dbReference type="Pfam" id="PF04073">
    <property type="entry name" value="tRNA_edit"/>
    <property type="match status" value="1"/>
</dbReference>
<dbReference type="Proteomes" id="UP000292445">
    <property type="component" value="Unassembled WGS sequence"/>
</dbReference>
<sequence>MVGYSRCSSGNKHRPRMSLESVRHFLAAHAPDIAIIELEHSTATVELAAQHHGVAPGQIAKTLSLRAGDREVLLVTRGDARLDNKKAKAVFGGRVKMLPADEVAAVTGHPVGGVCPFGLATPLPVYCDVSLRAYDEVLPAAGSTHSAVRIAPLRLAELVGAQWVDVSQEAA</sequence>
<organism evidence="2 3">
    <name type="scientific">Pigmentiphaga kullae</name>
    <dbReference type="NCBI Taxonomy" id="151784"/>
    <lineage>
        <taxon>Bacteria</taxon>
        <taxon>Pseudomonadati</taxon>
        <taxon>Pseudomonadota</taxon>
        <taxon>Betaproteobacteria</taxon>
        <taxon>Burkholderiales</taxon>
        <taxon>Alcaligenaceae</taxon>
        <taxon>Pigmentiphaga</taxon>
    </lineage>
</organism>
<evidence type="ECO:0000313" key="2">
    <source>
        <dbReference type="EMBL" id="RZS84817.1"/>
    </source>
</evidence>
<dbReference type="EMBL" id="SGXC01000001">
    <property type="protein sequence ID" value="RZS84817.1"/>
    <property type="molecule type" value="Genomic_DNA"/>
</dbReference>
<reference evidence="2 3" key="1">
    <citation type="submission" date="2019-02" db="EMBL/GenBank/DDBJ databases">
        <title>Genomic Encyclopedia of Type Strains, Phase IV (KMG-IV): sequencing the most valuable type-strain genomes for metagenomic binning, comparative biology and taxonomic classification.</title>
        <authorList>
            <person name="Goeker M."/>
        </authorList>
    </citation>
    <scope>NUCLEOTIDE SEQUENCE [LARGE SCALE GENOMIC DNA]</scope>
    <source>
        <strain evidence="2 3">K24</strain>
    </source>
</reference>
<evidence type="ECO:0000313" key="3">
    <source>
        <dbReference type="Proteomes" id="UP000292445"/>
    </source>
</evidence>
<dbReference type="PANTHER" id="PTHR30411">
    <property type="entry name" value="CYTOPLASMIC PROTEIN"/>
    <property type="match status" value="1"/>
</dbReference>
<dbReference type="PANTHER" id="PTHR30411:SF1">
    <property type="entry name" value="CYTOPLASMIC PROTEIN"/>
    <property type="match status" value="1"/>
</dbReference>
<dbReference type="InterPro" id="IPR036754">
    <property type="entry name" value="YbaK/aa-tRNA-synt-asso_dom_sf"/>
</dbReference>
<gene>
    <name evidence="2" type="ORF">EV675_0837</name>
</gene>
<evidence type="ECO:0000259" key="1">
    <source>
        <dbReference type="Pfam" id="PF04073"/>
    </source>
</evidence>
<dbReference type="GO" id="GO:0002161">
    <property type="term" value="F:aminoacyl-tRNA deacylase activity"/>
    <property type="evidence" value="ECO:0007669"/>
    <property type="project" value="InterPro"/>
</dbReference>